<sequence>MSTDDQVPSSPRSYELRDLLAVYRDSLIALGPIVERAGLSWHDEDAHDGWEAIAEALFSNVVTNAVSADPRFAKALPFPKFDFDVDDYPGNSWIELEQADASRRMIFVRLFSEVDPYDAAVFADAEAGTLHRRTSVVVPWREAQRVLVRGRFSRDPDVLADRIWPVE</sequence>
<protein>
    <submittedName>
        <fullName evidence="1">Uncharacterized protein</fullName>
    </submittedName>
</protein>
<evidence type="ECO:0000313" key="2">
    <source>
        <dbReference type="Proteomes" id="UP001165587"/>
    </source>
</evidence>
<proteinExistence type="predicted"/>
<accession>A0AA41XG54</accession>
<organism evidence="1 2">
    <name type="scientific">Herbiconiux oxytropis</name>
    <dbReference type="NCBI Taxonomy" id="2970915"/>
    <lineage>
        <taxon>Bacteria</taxon>
        <taxon>Bacillati</taxon>
        <taxon>Actinomycetota</taxon>
        <taxon>Actinomycetes</taxon>
        <taxon>Micrococcales</taxon>
        <taxon>Microbacteriaceae</taxon>
        <taxon>Herbiconiux</taxon>
    </lineage>
</organism>
<keyword evidence="2" id="KW-1185">Reference proteome</keyword>
<dbReference type="AlphaFoldDB" id="A0AA41XG54"/>
<gene>
    <name evidence="1" type="ORF">N1028_08050</name>
</gene>
<comment type="caution">
    <text evidence="1">The sequence shown here is derived from an EMBL/GenBank/DDBJ whole genome shotgun (WGS) entry which is preliminary data.</text>
</comment>
<dbReference type="RefSeq" id="WP_259526433.1">
    <property type="nucleotide sequence ID" value="NZ_JANLCK010000003.1"/>
</dbReference>
<dbReference type="Proteomes" id="UP001165587">
    <property type="component" value="Unassembled WGS sequence"/>
</dbReference>
<dbReference type="EMBL" id="JANLCK010000003">
    <property type="protein sequence ID" value="MCS5725848.1"/>
    <property type="molecule type" value="Genomic_DNA"/>
</dbReference>
<name>A0AA41XG54_9MICO</name>
<evidence type="ECO:0000313" key="1">
    <source>
        <dbReference type="EMBL" id="MCS5725848.1"/>
    </source>
</evidence>
<reference evidence="1" key="1">
    <citation type="submission" date="2022-08" db="EMBL/GenBank/DDBJ databases">
        <authorList>
            <person name="Deng Y."/>
            <person name="Han X.-F."/>
            <person name="Zhang Y.-Q."/>
        </authorList>
    </citation>
    <scope>NUCLEOTIDE SEQUENCE</scope>
    <source>
        <strain evidence="1">CPCC 203407</strain>
    </source>
</reference>